<evidence type="ECO:0000256" key="5">
    <source>
        <dbReference type="ARBA" id="ARBA00023274"/>
    </source>
</evidence>
<dbReference type="SUPFAM" id="SSF54211">
    <property type="entry name" value="Ribosomal protein S5 domain 2-like"/>
    <property type="match status" value="1"/>
</dbReference>
<evidence type="ECO:0000256" key="8">
    <source>
        <dbReference type="PROSITE-ProRule" id="PRU00268"/>
    </source>
</evidence>
<evidence type="ECO:0000256" key="2">
    <source>
        <dbReference type="ARBA" id="ARBA00008945"/>
    </source>
</evidence>
<dbReference type="Gene3D" id="3.30.230.10">
    <property type="match status" value="1"/>
</dbReference>
<evidence type="ECO:0000256" key="9">
    <source>
        <dbReference type="RuleBase" id="RU003823"/>
    </source>
</evidence>
<dbReference type="SUPFAM" id="SSF54768">
    <property type="entry name" value="dsRNA-binding domain-like"/>
    <property type="match status" value="1"/>
</dbReference>
<accession>A0ABP1PVW4</accession>
<keyword evidence="5 8" id="KW-0687">Ribonucleoprotein</keyword>
<dbReference type="InterPro" id="IPR048584">
    <property type="entry name" value="Ribosomal_uS5m_N"/>
</dbReference>
<keyword evidence="4" id="KW-0496">Mitochondrion</keyword>
<reference evidence="11 12" key="1">
    <citation type="submission" date="2024-08" db="EMBL/GenBank/DDBJ databases">
        <authorList>
            <person name="Cucini C."/>
            <person name="Frati F."/>
        </authorList>
    </citation>
    <scope>NUCLEOTIDE SEQUENCE [LARGE SCALE GENOMIC DNA]</scope>
</reference>
<evidence type="ECO:0000256" key="3">
    <source>
        <dbReference type="ARBA" id="ARBA00022980"/>
    </source>
</evidence>
<dbReference type="Pfam" id="PF03719">
    <property type="entry name" value="Ribosomal_S5_C"/>
    <property type="match status" value="1"/>
</dbReference>
<dbReference type="Pfam" id="PF00333">
    <property type="entry name" value="Ribosomal_S5"/>
    <property type="match status" value="1"/>
</dbReference>
<evidence type="ECO:0000256" key="6">
    <source>
        <dbReference type="ARBA" id="ARBA00039335"/>
    </source>
</evidence>
<keyword evidence="12" id="KW-1185">Reference proteome</keyword>
<dbReference type="InterPro" id="IPR000851">
    <property type="entry name" value="Ribosomal_uS5"/>
</dbReference>
<dbReference type="Pfam" id="PF21251">
    <property type="entry name" value="Ribosomal_uS5m_N"/>
    <property type="match status" value="1"/>
</dbReference>
<protein>
    <recommendedName>
        <fullName evidence="6">Small ribosomal subunit protein uS5m</fullName>
    </recommendedName>
    <alternativeName>
        <fullName evidence="7">28S ribosomal protein S5, mitochondrial</fullName>
    </alternativeName>
</protein>
<evidence type="ECO:0000313" key="12">
    <source>
        <dbReference type="Proteomes" id="UP001642540"/>
    </source>
</evidence>
<dbReference type="InterPro" id="IPR014721">
    <property type="entry name" value="Ribsml_uS5_D2-typ_fold_subgr"/>
</dbReference>
<evidence type="ECO:0000256" key="4">
    <source>
        <dbReference type="ARBA" id="ARBA00023128"/>
    </source>
</evidence>
<dbReference type="PANTHER" id="PTHR48277">
    <property type="entry name" value="MITOCHONDRIAL RIBOSOMAL PROTEIN S5"/>
    <property type="match status" value="1"/>
</dbReference>
<dbReference type="EMBL" id="CAXLJM020000013">
    <property type="protein sequence ID" value="CAL8079628.1"/>
    <property type="molecule type" value="Genomic_DNA"/>
</dbReference>
<evidence type="ECO:0000259" key="10">
    <source>
        <dbReference type="PROSITE" id="PS50881"/>
    </source>
</evidence>
<dbReference type="PROSITE" id="PS50881">
    <property type="entry name" value="S5_DSRBD"/>
    <property type="match status" value="1"/>
</dbReference>
<dbReference type="InterPro" id="IPR013810">
    <property type="entry name" value="Ribosomal_uS5_N"/>
</dbReference>
<dbReference type="InterPro" id="IPR020568">
    <property type="entry name" value="Ribosomal_Su5_D2-typ_SF"/>
</dbReference>
<name>A0ABP1PVW4_9HEXA</name>
<dbReference type="Proteomes" id="UP001642540">
    <property type="component" value="Unassembled WGS sequence"/>
</dbReference>
<feature type="domain" description="S5 DRBM" evidence="10">
    <location>
        <begin position="204"/>
        <end position="268"/>
    </location>
</feature>
<dbReference type="Gene3D" id="3.30.160.20">
    <property type="match status" value="1"/>
</dbReference>
<comment type="similarity">
    <text evidence="2 9">Belongs to the universal ribosomal protein uS5 family.</text>
</comment>
<sequence>MSIATTSAKMAGLSRQLMLLSVAEKCVRNLVAPGATRQLHSLVALPNAKNDSQGSQNLKLIIPSAVSIPQSEYSTSFFVKHTAEQLWKGVTSVSNAGRKRGRGKGVGKKTAKDLNRGQIIGVGKSNIVWPGLNAPVLQGKELVERRQLPPDPDREAKLIKMRDTMGQFRPLLLSPLERGWSGTKMHGRSVGPPDPIGEDNFEGFDTKILEMKTVASMDANYGKIRRFSVFAFTGNKQGLAGFAMAKAPDGRGALKRARNRAGQKLLYIERYKEHTVLHDFYTRFGHTQIYVYKKPEGFGLVCHRAIKAMCELIGIKDLYAKVKGSTNLQHIVKAFMLGLIRQRSHAQLSEEKALYLVEQREDFQNFPVVIGEPSRCRSENEIKYDETMDFSHIGFEDRIPYRKRPYVPGYLTLPSWENHLLKTEWRRNHPQMRRWHIREYDGVKSHLTSKHPEADGTYAMQLWQKKKAEEAQNEEE</sequence>
<comment type="subcellular location">
    <subcellularLocation>
        <location evidence="1">Mitochondrion</location>
    </subcellularLocation>
</comment>
<comment type="caution">
    <text evidence="11">The sequence shown here is derived from an EMBL/GenBank/DDBJ whole genome shotgun (WGS) entry which is preliminary data.</text>
</comment>
<proteinExistence type="inferred from homology"/>
<organism evidence="11 12">
    <name type="scientific">Orchesella dallaii</name>
    <dbReference type="NCBI Taxonomy" id="48710"/>
    <lineage>
        <taxon>Eukaryota</taxon>
        <taxon>Metazoa</taxon>
        <taxon>Ecdysozoa</taxon>
        <taxon>Arthropoda</taxon>
        <taxon>Hexapoda</taxon>
        <taxon>Collembola</taxon>
        <taxon>Entomobryomorpha</taxon>
        <taxon>Entomobryoidea</taxon>
        <taxon>Orchesellidae</taxon>
        <taxon>Orchesellinae</taxon>
        <taxon>Orchesella</taxon>
    </lineage>
</organism>
<gene>
    <name evidence="11" type="ORF">ODALV1_LOCUS4421</name>
</gene>
<dbReference type="InterPro" id="IPR005324">
    <property type="entry name" value="Ribosomal_uS5_C"/>
</dbReference>
<dbReference type="PANTHER" id="PTHR48277:SF1">
    <property type="entry name" value="MITOCHONDRIAL RIBOSOMAL PROTEIN S5"/>
    <property type="match status" value="1"/>
</dbReference>
<evidence type="ECO:0000256" key="1">
    <source>
        <dbReference type="ARBA" id="ARBA00004173"/>
    </source>
</evidence>
<keyword evidence="3 8" id="KW-0689">Ribosomal protein</keyword>
<evidence type="ECO:0000256" key="7">
    <source>
        <dbReference type="ARBA" id="ARBA00041606"/>
    </source>
</evidence>
<evidence type="ECO:0000313" key="11">
    <source>
        <dbReference type="EMBL" id="CAL8079628.1"/>
    </source>
</evidence>